<dbReference type="CDD" id="cd00156">
    <property type="entry name" value="REC"/>
    <property type="match status" value="1"/>
</dbReference>
<comment type="caution">
    <text evidence="4">The sequence shown here is derived from an EMBL/GenBank/DDBJ whole genome shotgun (WGS) entry which is preliminary data.</text>
</comment>
<feature type="modified residue" description="4-aspartylphosphate" evidence="2">
    <location>
        <position position="73"/>
    </location>
</feature>
<evidence type="ECO:0000313" key="5">
    <source>
        <dbReference type="Proteomes" id="UP001652564"/>
    </source>
</evidence>
<dbReference type="Proteomes" id="UP001652564">
    <property type="component" value="Unassembled WGS sequence"/>
</dbReference>
<dbReference type="SUPFAM" id="SSF52172">
    <property type="entry name" value="CheY-like"/>
    <property type="match status" value="1"/>
</dbReference>
<organism evidence="4 5">
    <name type="scientific">Albidovulum litorale</name>
    <dbReference type="NCBI Taxonomy" id="2984134"/>
    <lineage>
        <taxon>Bacteria</taxon>
        <taxon>Pseudomonadati</taxon>
        <taxon>Pseudomonadota</taxon>
        <taxon>Alphaproteobacteria</taxon>
        <taxon>Rhodobacterales</taxon>
        <taxon>Paracoccaceae</taxon>
        <taxon>Albidovulum</taxon>
    </lineage>
</organism>
<dbReference type="Pfam" id="PF00072">
    <property type="entry name" value="Response_reg"/>
    <property type="match status" value="1"/>
</dbReference>
<dbReference type="InterPro" id="IPR050595">
    <property type="entry name" value="Bact_response_regulator"/>
</dbReference>
<dbReference type="InterPro" id="IPR001789">
    <property type="entry name" value="Sig_transdc_resp-reg_receiver"/>
</dbReference>
<evidence type="ECO:0000256" key="1">
    <source>
        <dbReference type="ARBA" id="ARBA00022553"/>
    </source>
</evidence>
<dbReference type="EMBL" id="JAOWKZ010000005">
    <property type="protein sequence ID" value="MCV2874406.1"/>
    <property type="molecule type" value="Genomic_DNA"/>
</dbReference>
<dbReference type="PANTHER" id="PTHR44591:SF3">
    <property type="entry name" value="RESPONSE REGULATORY DOMAIN-CONTAINING PROTEIN"/>
    <property type="match status" value="1"/>
</dbReference>
<dbReference type="PANTHER" id="PTHR44591">
    <property type="entry name" value="STRESS RESPONSE REGULATOR PROTEIN 1"/>
    <property type="match status" value="1"/>
</dbReference>
<proteinExistence type="predicted"/>
<protein>
    <submittedName>
        <fullName evidence="4">Response regulator</fullName>
    </submittedName>
</protein>
<keyword evidence="5" id="KW-1185">Reference proteome</keyword>
<dbReference type="RefSeq" id="WP_263741682.1">
    <property type="nucleotide sequence ID" value="NZ_JAOWKZ010000005.1"/>
</dbReference>
<dbReference type="InterPro" id="IPR011006">
    <property type="entry name" value="CheY-like_superfamily"/>
</dbReference>
<name>A0ABT2ZTD1_9RHOB</name>
<accession>A0ABT2ZTD1</accession>
<dbReference type="PROSITE" id="PS50110">
    <property type="entry name" value="RESPONSE_REGULATORY"/>
    <property type="match status" value="1"/>
</dbReference>
<dbReference type="SMART" id="SM00448">
    <property type="entry name" value="REC"/>
    <property type="match status" value="1"/>
</dbReference>
<evidence type="ECO:0000313" key="4">
    <source>
        <dbReference type="EMBL" id="MCV2874406.1"/>
    </source>
</evidence>
<dbReference type="Gene3D" id="3.40.50.2300">
    <property type="match status" value="1"/>
</dbReference>
<reference evidence="4 5" key="1">
    <citation type="submission" date="2022-10" db="EMBL/GenBank/DDBJ databases">
        <title>Defluviimonas sp. nov., isolated from ocean surface sediments.</title>
        <authorList>
            <person name="He W."/>
            <person name="Wang L."/>
            <person name="Zhang D.-F."/>
        </authorList>
    </citation>
    <scope>NUCLEOTIDE SEQUENCE [LARGE SCALE GENOMIC DNA]</scope>
    <source>
        <strain evidence="4 5">WL0050</strain>
    </source>
</reference>
<evidence type="ECO:0000256" key="2">
    <source>
        <dbReference type="PROSITE-ProRule" id="PRU00169"/>
    </source>
</evidence>
<feature type="domain" description="Response regulatory" evidence="3">
    <location>
        <begin position="24"/>
        <end position="137"/>
    </location>
</feature>
<gene>
    <name evidence="4" type="ORF">OEZ71_19075</name>
</gene>
<sequence length="239" mass="25675">MADDLTDFIATRHPTPARPFQGLTFLVVEDSRFACEAMRLMCLRSGARLRRADCLRSARRHLRTYRPTVVMIDLGLPDGSGLDLIRDLAYHVPRVPALLAMSGDTTAEGAALEAGADGFLAKPIESLLAFQSMVLGVLPSETRPVLACGADGDRITPDPLALRDDLAHIADLLGPEADGARLDYVAQFLSGIALSAHDAPLQAAAEALARDRLAGRSSRAPLKRINSLVRDRLAANTPF</sequence>
<evidence type="ECO:0000259" key="3">
    <source>
        <dbReference type="PROSITE" id="PS50110"/>
    </source>
</evidence>
<keyword evidence="1 2" id="KW-0597">Phosphoprotein</keyword>